<feature type="transmembrane region" description="Helical" evidence="1">
    <location>
        <begin position="7"/>
        <end position="27"/>
    </location>
</feature>
<dbReference type="EMBL" id="UGNP01000001">
    <property type="protein sequence ID" value="STX11074.1"/>
    <property type="molecule type" value="Genomic_DNA"/>
</dbReference>
<keyword evidence="1" id="KW-0472">Membrane</keyword>
<keyword evidence="5" id="KW-1185">Reference proteome</keyword>
<dbReference type="Proteomes" id="UP000254330">
    <property type="component" value="Unassembled WGS sequence"/>
</dbReference>
<dbReference type="EMBL" id="SNZG01000018">
    <property type="protein sequence ID" value="TDR37909.1"/>
    <property type="molecule type" value="Genomic_DNA"/>
</dbReference>
<evidence type="ECO:0000313" key="2">
    <source>
        <dbReference type="EMBL" id="STX11074.1"/>
    </source>
</evidence>
<sequence length="69" mass="7474">MASRKKKLTLTFIIGFITIIFVLPVLYALGVPRGEVVLTALFGEGSMWAVIFSLLCIGLVIFGISKATK</sequence>
<accession>A0A8B4QEN8</accession>
<keyword evidence="1" id="KW-0812">Transmembrane</keyword>
<protein>
    <submittedName>
        <fullName evidence="2">Uncharacterized protein</fullName>
    </submittedName>
</protein>
<reference evidence="3 5" key="2">
    <citation type="submission" date="2019-03" db="EMBL/GenBank/DDBJ databases">
        <title>Genomic Encyclopedia of Type Strains, Phase IV (KMG-IV): sequencing the most valuable type-strain genomes for metagenomic binning, comparative biology and taxonomic classification.</title>
        <authorList>
            <person name="Goeker M."/>
        </authorList>
    </citation>
    <scope>NUCLEOTIDE SEQUENCE [LARGE SCALE GENOMIC DNA]</scope>
    <source>
        <strain evidence="3 5">DSM 20580</strain>
    </source>
</reference>
<reference evidence="2 4" key="1">
    <citation type="submission" date="2018-06" db="EMBL/GenBank/DDBJ databases">
        <authorList>
            <consortium name="Pathogen Informatics"/>
            <person name="Doyle S."/>
        </authorList>
    </citation>
    <scope>NUCLEOTIDE SEQUENCE [LARGE SCALE GENOMIC DNA]</scope>
    <source>
        <strain evidence="2 4">NCTC10597</strain>
    </source>
</reference>
<gene>
    <name evidence="3" type="ORF">DFR61_11835</name>
    <name evidence="2" type="ORF">NCTC10597_02870</name>
</gene>
<name>A0A8B4QEN8_9BACL</name>
<proteinExistence type="predicted"/>
<feature type="transmembrane region" description="Helical" evidence="1">
    <location>
        <begin position="47"/>
        <end position="65"/>
    </location>
</feature>
<evidence type="ECO:0000256" key="1">
    <source>
        <dbReference type="SAM" id="Phobius"/>
    </source>
</evidence>
<dbReference type="OrthoDB" id="2974713at2"/>
<dbReference type="AlphaFoldDB" id="A0A8B4QEN8"/>
<evidence type="ECO:0000313" key="5">
    <source>
        <dbReference type="Proteomes" id="UP000294641"/>
    </source>
</evidence>
<keyword evidence="1" id="KW-1133">Transmembrane helix</keyword>
<dbReference type="RefSeq" id="WP_109349725.1">
    <property type="nucleotide sequence ID" value="NZ_BJUE01000010.1"/>
</dbReference>
<evidence type="ECO:0000313" key="4">
    <source>
        <dbReference type="Proteomes" id="UP000254330"/>
    </source>
</evidence>
<organism evidence="2 4">
    <name type="scientific">Kurthia zopfii</name>
    <dbReference type="NCBI Taxonomy" id="1650"/>
    <lineage>
        <taxon>Bacteria</taxon>
        <taxon>Bacillati</taxon>
        <taxon>Bacillota</taxon>
        <taxon>Bacilli</taxon>
        <taxon>Bacillales</taxon>
        <taxon>Caryophanaceae</taxon>
        <taxon>Kurthia</taxon>
    </lineage>
</organism>
<evidence type="ECO:0000313" key="3">
    <source>
        <dbReference type="EMBL" id="TDR37909.1"/>
    </source>
</evidence>
<comment type="caution">
    <text evidence="2">The sequence shown here is derived from an EMBL/GenBank/DDBJ whole genome shotgun (WGS) entry which is preliminary data.</text>
</comment>
<dbReference type="Proteomes" id="UP000294641">
    <property type="component" value="Unassembled WGS sequence"/>
</dbReference>